<protein>
    <submittedName>
        <fullName evidence="2">Uncharacterized protein</fullName>
    </submittedName>
</protein>
<dbReference type="EMBL" id="KQ981063">
    <property type="protein sequence ID" value="KYN09927.1"/>
    <property type="molecule type" value="Genomic_DNA"/>
</dbReference>
<evidence type="ECO:0000256" key="1">
    <source>
        <dbReference type="SAM" id="Phobius"/>
    </source>
</evidence>
<keyword evidence="1" id="KW-0472">Membrane</keyword>
<evidence type="ECO:0000313" key="2">
    <source>
        <dbReference type="EMBL" id="KYN09927.1"/>
    </source>
</evidence>
<dbReference type="AlphaFoldDB" id="A0A195DAP8"/>
<keyword evidence="1" id="KW-0812">Transmembrane</keyword>
<gene>
    <name evidence="2" type="ORF">ALC57_17924</name>
</gene>
<sequence>MLLDDSRGYRQIRDPAAAFFDVRLLFLIVVYVTALRRGISNATIARSDDRGFSRRVRSFAAKLVDRMILGRHNSTTVHMVLIFLTLMTVERWLLLLYQCHHTNALRGKFIFFLHRICFKMLNVTCSRMRLRRNNYRVFR</sequence>
<organism evidence="2 3">
    <name type="scientific">Trachymyrmex cornetzi</name>
    <dbReference type="NCBI Taxonomy" id="471704"/>
    <lineage>
        <taxon>Eukaryota</taxon>
        <taxon>Metazoa</taxon>
        <taxon>Ecdysozoa</taxon>
        <taxon>Arthropoda</taxon>
        <taxon>Hexapoda</taxon>
        <taxon>Insecta</taxon>
        <taxon>Pterygota</taxon>
        <taxon>Neoptera</taxon>
        <taxon>Endopterygota</taxon>
        <taxon>Hymenoptera</taxon>
        <taxon>Apocrita</taxon>
        <taxon>Aculeata</taxon>
        <taxon>Formicoidea</taxon>
        <taxon>Formicidae</taxon>
        <taxon>Myrmicinae</taxon>
        <taxon>Trachymyrmex</taxon>
    </lineage>
</organism>
<keyword evidence="3" id="KW-1185">Reference proteome</keyword>
<proteinExistence type="predicted"/>
<name>A0A195DAP8_9HYME</name>
<feature type="transmembrane region" description="Helical" evidence="1">
    <location>
        <begin position="16"/>
        <end position="34"/>
    </location>
</feature>
<evidence type="ECO:0000313" key="3">
    <source>
        <dbReference type="Proteomes" id="UP000078492"/>
    </source>
</evidence>
<accession>A0A195DAP8</accession>
<reference evidence="2 3" key="1">
    <citation type="submission" date="2015-09" db="EMBL/GenBank/DDBJ databases">
        <title>Trachymyrmex cornetzi WGS genome.</title>
        <authorList>
            <person name="Nygaard S."/>
            <person name="Hu H."/>
            <person name="Boomsma J."/>
            <person name="Zhang G."/>
        </authorList>
    </citation>
    <scope>NUCLEOTIDE SEQUENCE [LARGE SCALE GENOMIC DNA]</scope>
    <source>
        <strain evidence="2">Tcor2-1</strain>
        <tissue evidence="2">Whole body</tissue>
    </source>
</reference>
<keyword evidence="1" id="KW-1133">Transmembrane helix</keyword>
<dbReference type="Proteomes" id="UP000078492">
    <property type="component" value="Unassembled WGS sequence"/>
</dbReference>